<feature type="region of interest" description="Disordered" evidence="1">
    <location>
        <begin position="1"/>
        <end position="284"/>
    </location>
</feature>
<gene>
    <name evidence="3 5" type="ORF">BDZ99DRAFT_574826</name>
</gene>
<dbReference type="GO" id="GO:0031380">
    <property type="term" value="C:nuclear RNA-directed RNA polymerase complex"/>
    <property type="evidence" value="ECO:0007669"/>
    <property type="project" value="TreeGrafter"/>
</dbReference>
<dbReference type="InterPro" id="IPR035979">
    <property type="entry name" value="RBD_domain_sf"/>
</dbReference>
<evidence type="ECO:0000313" key="3">
    <source>
        <dbReference type="EMBL" id="KAF2805227.1"/>
    </source>
</evidence>
<dbReference type="GO" id="GO:0030422">
    <property type="term" value="P:siRNA processing"/>
    <property type="evidence" value="ECO:0007669"/>
    <property type="project" value="TreeGrafter"/>
</dbReference>
<dbReference type="RefSeq" id="XP_033572191.1">
    <property type="nucleotide sequence ID" value="XM_033728411.1"/>
</dbReference>
<sequence length="1670" mass="187025">MRTATKAEVPGDASYNNHVEPRASSTPPKLISTSAKQKQQSKSPPTRKRPSGANITLSEEHAGAATPDAAMANRNKPSRPSNPYRDTLGCFGPSPRQPSNLQPTLKSMKKAPSTESSSDASQPTDSSFSPPARSTRRHSTSEAMQPTSSPQQQPSQPVPGTAAIDSPSRLLPEPPQKIDSSEHSSNATEMPSDSESPQVSSHHPHRHVHPNARAMRSATSPLHQPSRPANHGPRRPTTGRTQPVYRSSASAPRRAQTTEPSRPAFQPSGSPSPMRNTSGRHQNGALIQGDKSWMDLPECSVFISNLPESYTTLDVYKLLENEGSISKIRIRGSRMKPNASVDFCPPPKKAFWDFPVRLPGSDASVRVQLNAPNRSYLIASPINPEKKYPERFTLNASRLDFGFMYDAKSMMAMAKMVPAGERRIEMALNLSRKEIDVQFYVELRYSTSTSQTLHHKYRFRLPFAQLQRIYEVRLPGSMRCELVIPFEMPPAFFKQTNNIPLTHQGDVMFWSEWQTWYRQTNILHRWGNKDVERNAIDLRNRNAVIDFGRWTIYRFVFDAAKNIASTKEYSVLREVLDDHNIPTVPLEQFEVRERVEADFWDLLDGAYHKSLHDQSQFGSLNSSTISLEFSVRYQLQVCLSHGWLNEHNITREFLTKLSAMDPSNARYILEKTADKQCRTWDPMEIFKIPVKDSGKIRLPKYCVYARSATITPSMLYINTPTTEISNRVVRYGSELQDRFLRVKFTDEKVEGRINSQDDDRFEEVFRRIKQAMTEGIIVGDRHYLFLAFGNSQFREHGAYFFAPLEGSETSTRCTVEDLREWMGDFRPIKSISKYAARLGQCFSTSRAITAGRNVNIVEIQDIKNGDYCFTDGVGKISSFLALMVAHEFGLPGDSDDHPSLVQFRLGGCKGVLAVSPEVKAYDIMIRPSQKKFDATHQGLEIIRISSFATACLNRQLIIVLSTLGVPDRIFTDMQKKMLAELSRAMVDPNIAVEKLRRNIDLNQMSLTLAGMIADGFMEMKDPFMMSVLHLWRSYTIKYLKEKARIVVEDGAFLLGCTDETATLRGHYSKPQDQYDATRQEKLATLPEIFLQISDQDKKGSYKIIEGLCILARNPSLHPGDIRIVRAINVPALRHLKNVVVLPQTGDRDIANMCSGGDLDGDDYLVIWDQDLIPKFTINNPAMNYETEPTREVSGDVSIAQVIDFYIQYMKNDSLGQIANAHLATADRSPNGVLDENCLKLAALHSRAVDFPKSGNPAVMGKQLKPLMYPHFMESKYRAKDRIYTSNKILGQLYDQVERANFTPLYDNPFDSRILDAYQLDQGTLSSAARIKELYDADIRRVQAQHGIKTEFEVWTTFVLEHNLESRDYSFAEELGRISSGLKKKFQDMCIEAAGATSINDMQNLKPFIVAMYKVTAQEMATALEECDSTKLVAGRETSMRDKTIQHMPLMSFPWIFVSQLGEIANPTVIRAAPAADQGPRHRTKKQSSLLSDLHAAPGAVQTKAGIIQPGKMLVLFDDKPESHQDGSSNPEASDHAAMIERGIQGPALEMQQSTNVSAQTSGKASPVGQPSASHIMNSIKHHQATSNDAKPVISPSISVSRAFPGAASDHVEPLDKKQSTPALATTTSLESTHSISEEEDEDANEGEEIHIEMDDKPTALEALNNLFTED</sequence>
<dbReference type="SUPFAM" id="SSF54928">
    <property type="entry name" value="RNA-binding domain, RBD"/>
    <property type="match status" value="1"/>
</dbReference>
<evidence type="ECO:0000259" key="2">
    <source>
        <dbReference type="Pfam" id="PF05183"/>
    </source>
</evidence>
<dbReference type="PANTHER" id="PTHR23079">
    <property type="entry name" value="RNA-DEPENDENT RNA POLYMERASE"/>
    <property type="match status" value="1"/>
</dbReference>
<feature type="compositionally biased region" description="Basic and acidic residues" evidence="1">
    <location>
        <begin position="1609"/>
        <end position="1618"/>
    </location>
</feature>
<dbReference type="InterPro" id="IPR007855">
    <property type="entry name" value="RDRP"/>
</dbReference>
<accession>A0A6A6YBK9</accession>
<dbReference type="GO" id="GO:0003968">
    <property type="term" value="F:RNA-directed RNA polymerase activity"/>
    <property type="evidence" value="ECO:0007669"/>
    <property type="project" value="UniProtKB-KW"/>
</dbReference>
<name>A0A6A6YBK9_9PEZI</name>
<evidence type="ECO:0000256" key="1">
    <source>
        <dbReference type="SAM" id="MobiDB-lite"/>
    </source>
</evidence>
<dbReference type="InterPro" id="IPR057596">
    <property type="entry name" value="RDRP_core"/>
</dbReference>
<feature type="compositionally biased region" description="Polar residues" evidence="1">
    <location>
        <begin position="23"/>
        <end position="33"/>
    </location>
</feature>
<feature type="compositionally biased region" description="Low complexity" evidence="1">
    <location>
        <begin position="145"/>
        <end position="159"/>
    </location>
</feature>
<dbReference type="GeneID" id="54469304"/>
<dbReference type="Proteomes" id="UP000504636">
    <property type="component" value="Unplaced"/>
</dbReference>
<feature type="compositionally biased region" description="Polar residues" evidence="1">
    <location>
        <begin position="267"/>
        <end position="281"/>
    </location>
</feature>
<dbReference type="PANTHER" id="PTHR23079:SF55">
    <property type="entry name" value="RNA-DIRECTED RNA POLYMERASE"/>
    <property type="match status" value="1"/>
</dbReference>
<feature type="compositionally biased region" description="Polar residues" evidence="1">
    <location>
        <begin position="1619"/>
        <end position="1634"/>
    </location>
</feature>
<dbReference type="Pfam" id="PF05183">
    <property type="entry name" value="RdRP"/>
    <property type="match status" value="1"/>
</dbReference>
<feature type="region of interest" description="Disordered" evidence="1">
    <location>
        <begin position="1551"/>
        <end position="1571"/>
    </location>
</feature>
<dbReference type="OrthoDB" id="6513042at2759"/>
<proteinExistence type="predicted"/>
<evidence type="ECO:0000313" key="5">
    <source>
        <dbReference type="RefSeq" id="XP_033572191.1"/>
    </source>
</evidence>
<dbReference type="EMBL" id="MU003710">
    <property type="protein sequence ID" value="KAF2805227.1"/>
    <property type="molecule type" value="Genomic_DNA"/>
</dbReference>
<feature type="region of interest" description="Disordered" evidence="1">
    <location>
        <begin position="1604"/>
        <end position="1647"/>
    </location>
</feature>
<reference evidence="5" key="2">
    <citation type="submission" date="2020-04" db="EMBL/GenBank/DDBJ databases">
        <authorList>
            <consortium name="NCBI Genome Project"/>
        </authorList>
    </citation>
    <scope>NUCLEOTIDE SEQUENCE</scope>
    <source>
        <strain evidence="5">CBS 304.34</strain>
    </source>
</reference>
<reference evidence="3 5" key="1">
    <citation type="journal article" date="2020" name="Stud. Mycol.">
        <title>101 Dothideomycetes genomes: a test case for predicting lifestyles and emergence of pathogens.</title>
        <authorList>
            <person name="Haridas S."/>
            <person name="Albert R."/>
            <person name="Binder M."/>
            <person name="Bloem J."/>
            <person name="Labutti K."/>
            <person name="Salamov A."/>
            <person name="Andreopoulos B."/>
            <person name="Baker S."/>
            <person name="Barry K."/>
            <person name="Bills G."/>
            <person name="Bluhm B."/>
            <person name="Cannon C."/>
            <person name="Castanera R."/>
            <person name="Culley D."/>
            <person name="Daum C."/>
            <person name="Ezra D."/>
            <person name="Gonzalez J."/>
            <person name="Henrissat B."/>
            <person name="Kuo A."/>
            <person name="Liang C."/>
            <person name="Lipzen A."/>
            <person name="Lutzoni F."/>
            <person name="Magnuson J."/>
            <person name="Mondo S."/>
            <person name="Nolan M."/>
            <person name="Ohm R."/>
            <person name="Pangilinan J."/>
            <person name="Park H.-J."/>
            <person name="Ramirez L."/>
            <person name="Alfaro M."/>
            <person name="Sun H."/>
            <person name="Tritt A."/>
            <person name="Yoshinaga Y."/>
            <person name="Zwiers L.-H."/>
            <person name="Turgeon B."/>
            <person name="Goodwin S."/>
            <person name="Spatafora J."/>
            <person name="Crous P."/>
            <person name="Grigoriev I."/>
        </authorList>
    </citation>
    <scope>NUCLEOTIDE SEQUENCE</scope>
    <source>
        <strain evidence="3 5">CBS 304.34</strain>
    </source>
</reference>
<evidence type="ECO:0000313" key="4">
    <source>
        <dbReference type="Proteomes" id="UP000504636"/>
    </source>
</evidence>
<protein>
    <submittedName>
        <fullName evidence="3 5">RdRP-domain-containing protein</fullName>
    </submittedName>
</protein>
<feature type="compositionally biased region" description="Low complexity" evidence="1">
    <location>
        <begin position="34"/>
        <end position="43"/>
    </location>
</feature>
<feature type="compositionally biased region" description="Polar residues" evidence="1">
    <location>
        <begin position="238"/>
        <end position="260"/>
    </location>
</feature>
<dbReference type="GO" id="GO:0003723">
    <property type="term" value="F:RNA binding"/>
    <property type="evidence" value="ECO:0007669"/>
    <property type="project" value="UniProtKB-KW"/>
</dbReference>
<reference evidence="5" key="3">
    <citation type="submission" date="2025-04" db="UniProtKB">
        <authorList>
            <consortium name="RefSeq"/>
        </authorList>
    </citation>
    <scope>IDENTIFICATION</scope>
    <source>
        <strain evidence="5">CBS 304.34</strain>
    </source>
</reference>
<feature type="domain" description="RDRP core" evidence="2">
    <location>
        <begin position="710"/>
        <end position="1296"/>
    </location>
</feature>
<feature type="compositionally biased region" description="Polar residues" evidence="1">
    <location>
        <begin position="183"/>
        <end position="198"/>
    </location>
</feature>
<feature type="compositionally biased region" description="Low complexity" evidence="1">
    <location>
        <begin position="116"/>
        <end position="129"/>
    </location>
</feature>
<feature type="compositionally biased region" description="Acidic residues" evidence="1">
    <location>
        <begin position="1637"/>
        <end position="1646"/>
    </location>
</feature>
<organism evidence="3">
    <name type="scientific">Mytilinidion resinicola</name>
    <dbReference type="NCBI Taxonomy" id="574789"/>
    <lineage>
        <taxon>Eukaryota</taxon>
        <taxon>Fungi</taxon>
        <taxon>Dikarya</taxon>
        <taxon>Ascomycota</taxon>
        <taxon>Pezizomycotina</taxon>
        <taxon>Dothideomycetes</taxon>
        <taxon>Pleosporomycetidae</taxon>
        <taxon>Mytilinidiales</taxon>
        <taxon>Mytilinidiaceae</taxon>
        <taxon>Mytilinidion</taxon>
    </lineage>
</organism>
<keyword evidence="4" id="KW-1185">Reference proteome</keyword>